<feature type="region of interest" description="Disordered" evidence="1">
    <location>
        <begin position="45"/>
        <end position="85"/>
    </location>
</feature>
<evidence type="ECO:0000256" key="1">
    <source>
        <dbReference type="SAM" id="MobiDB-lite"/>
    </source>
</evidence>
<accession>A0A4P9XY60</accession>
<dbReference type="AlphaFoldDB" id="A0A4P9XY60"/>
<gene>
    <name evidence="3" type="ORF">BJ684DRAFT_18014</name>
</gene>
<sequence length="221" mass="23144">MPSLYLRLQVVLSLTFLSLNLSQTIFAHTSHASSNFAQLPSLSTPGLVQSPSPATPGLVPPSSSPIRARHKTKSTSTLKTHVPLTPPPATAKVRIVLKNAKVELPVIFSHTAWGTIITLGPNPTGLAPGSPYSLEIHAQGLSPSATPGKECQSTGPILGAPLGQVQPDTPCSPKSPLTCPTGSLAGMFGPIIGWKPPPRMIHPSLSLTDLRDRSLLLIDST</sequence>
<protein>
    <submittedName>
        <fullName evidence="3">Uncharacterized protein</fullName>
    </submittedName>
</protein>
<proteinExistence type="predicted"/>
<evidence type="ECO:0000313" key="4">
    <source>
        <dbReference type="Proteomes" id="UP000267251"/>
    </source>
</evidence>
<dbReference type="OrthoDB" id="10487446at2759"/>
<feature type="non-terminal residue" evidence="3">
    <location>
        <position position="221"/>
    </location>
</feature>
<evidence type="ECO:0000313" key="3">
    <source>
        <dbReference type="EMBL" id="RKP11393.1"/>
    </source>
</evidence>
<dbReference type="Proteomes" id="UP000267251">
    <property type="component" value="Unassembled WGS sequence"/>
</dbReference>
<feature type="signal peptide" evidence="2">
    <location>
        <begin position="1"/>
        <end position="22"/>
    </location>
</feature>
<name>A0A4P9XY60_9FUNG</name>
<evidence type="ECO:0000256" key="2">
    <source>
        <dbReference type="SAM" id="SignalP"/>
    </source>
</evidence>
<keyword evidence="2" id="KW-0732">Signal</keyword>
<keyword evidence="4" id="KW-1185">Reference proteome</keyword>
<reference evidence="4" key="1">
    <citation type="journal article" date="2018" name="Nat. Microbiol.">
        <title>Leveraging single-cell genomics to expand the fungal tree of life.</title>
        <authorList>
            <person name="Ahrendt S.R."/>
            <person name="Quandt C.A."/>
            <person name="Ciobanu D."/>
            <person name="Clum A."/>
            <person name="Salamov A."/>
            <person name="Andreopoulos B."/>
            <person name="Cheng J.F."/>
            <person name="Woyke T."/>
            <person name="Pelin A."/>
            <person name="Henrissat B."/>
            <person name="Reynolds N.K."/>
            <person name="Benny G.L."/>
            <person name="Smith M.E."/>
            <person name="James T.Y."/>
            <person name="Grigoriev I.V."/>
        </authorList>
    </citation>
    <scope>NUCLEOTIDE SEQUENCE [LARGE SCALE GENOMIC DNA]</scope>
</reference>
<organism evidence="3 4">
    <name type="scientific">Piptocephalis cylindrospora</name>
    <dbReference type="NCBI Taxonomy" id="1907219"/>
    <lineage>
        <taxon>Eukaryota</taxon>
        <taxon>Fungi</taxon>
        <taxon>Fungi incertae sedis</taxon>
        <taxon>Zoopagomycota</taxon>
        <taxon>Zoopagomycotina</taxon>
        <taxon>Zoopagomycetes</taxon>
        <taxon>Zoopagales</taxon>
        <taxon>Piptocephalidaceae</taxon>
        <taxon>Piptocephalis</taxon>
    </lineage>
</organism>
<feature type="chain" id="PRO_5020503806" evidence="2">
    <location>
        <begin position="23"/>
        <end position="221"/>
    </location>
</feature>
<dbReference type="EMBL" id="KZ988951">
    <property type="protein sequence ID" value="RKP11393.1"/>
    <property type="molecule type" value="Genomic_DNA"/>
</dbReference>